<reference evidence="2" key="1">
    <citation type="submission" date="2016-11" db="UniProtKB">
        <authorList>
            <consortium name="WormBaseParasite"/>
        </authorList>
    </citation>
    <scope>IDENTIFICATION</scope>
</reference>
<dbReference type="Proteomes" id="UP000095287">
    <property type="component" value="Unplaced"/>
</dbReference>
<evidence type="ECO:0000313" key="2">
    <source>
        <dbReference type="WBParaSite" id="L893_g27300.t1"/>
    </source>
</evidence>
<accession>A0A1I7ZJZ3</accession>
<protein>
    <submittedName>
        <fullName evidence="2">Uncharacterized protein</fullName>
    </submittedName>
</protein>
<dbReference type="WBParaSite" id="L893_g27300.t1">
    <property type="protein sequence ID" value="L893_g27300.t1"/>
    <property type="gene ID" value="L893_g27300"/>
</dbReference>
<evidence type="ECO:0000313" key="1">
    <source>
        <dbReference type="Proteomes" id="UP000095287"/>
    </source>
</evidence>
<organism evidence="1 2">
    <name type="scientific">Steinernema glaseri</name>
    <dbReference type="NCBI Taxonomy" id="37863"/>
    <lineage>
        <taxon>Eukaryota</taxon>
        <taxon>Metazoa</taxon>
        <taxon>Ecdysozoa</taxon>
        <taxon>Nematoda</taxon>
        <taxon>Chromadorea</taxon>
        <taxon>Rhabditida</taxon>
        <taxon>Tylenchina</taxon>
        <taxon>Panagrolaimomorpha</taxon>
        <taxon>Strongyloidoidea</taxon>
        <taxon>Steinernematidae</taxon>
        <taxon>Steinernema</taxon>
    </lineage>
</organism>
<keyword evidence="1" id="KW-1185">Reference proteome</keyword>
<proteinExistence type="predicted"/>
<dbReference type="AlphaFoldDB" id="A0A1I7ZJZ3"/>
<name>A0A1I7ZJZ3_9BILA</name>
<sequence length="142" mass="15812">MSTVSATPIKIFRSFTGIPEIFCSKKVISAKTVYFSDLWRSSFVERVKHEIMSINWCTIFFGSCGHSRSKSKDMLARVNPVKTLSHPRPSLRPSSAALFCRSEGACAAIGDERPHAIVLIIGQSSAYRPYADQGLTRRRGSR</sequence>